<dbReference type="PROSITE" id="PS51157">
    <property type="entry name" value="ZF_UBR"/>
    <property type="match status" value="1"/>
</dbReference>
<keyword evidence="7 10" id="KW-0862">Zinc</keyword>
<keyword evidence="5 10" id="KW-0863">Zinc-finger</keyword>
<dbReference type="GO" id="GO:0016567">
    <property type="term" value="P:protein ubiquitination"/>
    <property type="evidence" value="ECO:0007669"/>
    <property type="project" value="UniProtKB-UniRule"/>
</dbReference>
<dbReference type="UniPathway" id="UPA00143"/>
<dbReference type="OrthoDB" id="26387at2759"/>
<dbReference type="EC" id="2.3.2.27" evidence="10"/>
<dbReference type="GO" id="GO:0008270">
    <property type="term" value="F:zinc ion binding"/>
    <property type="evidence" value="ECO:0007669"/>
    <property type="project" value="UniProtKB-UniRule"/>
</dbReference>
<evidence type="ECO:0000256" key="1">
    <source>
        <dbReference type="ARBA" id="ARBA00000900"/>
    </source>
</evidence>
<dbReference type="InterPro" id="IPR055194">
    <property type="entry name" value="UBR1-like_WH"/>
</dbReference>
<dbReference type="Pfam" id="PF22960">
    <property type="entry name" value="WHD_UBR1"/>
    <property type="match status" value="1"/>
</dbReference>
<dbReference type="SUPFAM" id="SSF46785">
    <property type="entry name" value="Winged helix' DNA-binding domain"/>
    <property type="match status" value="1"/>
</dbReference>
<evidence type="ECO:0000256" key="7">
    <source>
        <dbReference type="ARBA" id="ARBA00022833"/>
    </source>
</evidence>
<sequence>MSQPESTFVTSTPVTAKQLKTFLNETPLMYKSKLHSRAEKHILTNCYRALWSNNTEWMQTYYFQEGLSDSDNLSHLLEKYNLFGSKKQDTSDIKHENPLLDDTDEPEYWETQRGKQCGHVFKRGESIYRCRNCGLDDTCVMCSKCFHGTKHEGHDIKISISRGTGGCCDCGDPEAWKTPLRCQIHYLDPSSSAEQLPNISMQPLSSVPKPVLNSIRETISVVVDYILETFAASSEDMTSSGTVQSIEQDCVDSHRAFGLPIDLESQYYACVLWNDEKHSFDQVISIVKRTIGCTNEQADAVAQSVDQYGRRIIKESKDVQSLLEAANMIGTVGLAVSISSVHKLVREEIAGLLLDWLKELVSGRYKFFSGIDGGNCIIRDTICEIFSMDWSLSPELAWLSARNKGTRIPKSATAGSALAEDVVENDTLFGATEEEETNDNEDDVDDDGGVDDDDILVNMENIRRIARIIEQRRPQQPQGTESSTQSQLPSSGSQMQKDVLDFDWDWDSWLAHTDQLELNERQITKNLGINDGSIATHSAEHRSNLKEQFSRKLRLDYLLHFDLRLWKSARMNVKDLLIGTFISNFQYRPLLGIRFVRNYPELVDAYYFKDREPENSISTLSVQVLTVPTVASILVKEYKFFDTICTILANFFLTDRIQMILPEGYLQTQVQLNFDSVTRHRYAYTIHDLHYIMNADQVKLEITKNPLYLGQFINMLYQFQAMDPFLHRSDSHVEYESNSWVAAFNITLQISKLCHQFATCYTFLQSQMTIEEASCHLCRAICRILKAINDWSPALPPNATQNKTLIKGASQQVVRLVDTPCAGTFNIVDYNVTSEPVSFHHSFHWILSELFEHITLLEEDTLKTNGWLGGYKEMVNCAFQNSGKGTFINVLEYPIRTITLLSQINCGVWVRNGYSVRNQAYTYKDINVRENTLDRDIYLLQVGLVVCDSDQLLLTLIDRFQLQEWFKGKPSKKDATYDSTQKIFMVEELLNLLIICATEYGYASGTTIEQRVRRAIIQNLGLTSLSYSELNKLIPGSLTESETFEVELIKIANFKAPDGLNDKGMYEIKPECVDEIDPYFWYYTRNKREEAIAVLKKRWNQLHPEKTVGDKEEFLVEPKPCDIQTGPFQHLGQFLHSKVFVQILLYSLWNTKMFKQAKSEIILDEALYLAMLAVKDPNHTEANFFKNAIQDQYAIQVNEIEKTHANLVTVLLRCMDDDSFSHIHKRLGYIVDKIEVLSTQEAKDVIGAWKEVRKQSVSTKEQDTTGNNDVSEYERKKAAAKARQAAIMSQFASAQSKFLEQHADEYKSDDEMKDVQEVEAEDVAMETGSESDIVRKCYFPADNCIVCQENLDDTKLYGMLGLVQRSNIQRVSPSSKDVWADILEAANNPNNPWETRDRQDKEDFAGFPVAAHLSGVDISSCGHLMHAECFETYQKSVNQDSLVQRLSQRSSDSRFLCPLCKAVGNVLVPIVWKGKKETYPGIMAPSTPYEDLNKNLQELALNVHKTLHLDINRIPSTDQDLNLMINDKEKLQFFYNRLMKTIYKAMKDKLDANIIDLKDSVLQLYDMYAYTIGDREIAQRGSEDTRARDLMVENTGTFIDDVPKTSQTLLKILAMTNTL</sequence>
<evidence type="ECO:0000256" key="10">
    <source>
        <dbReference type="RuleBase" id="RU366018"/>
    </source>
</evidence>
<dbReference type="InterPro" id="IPR036390">
    <property type="entry name" value="WH_DNA-bd_sf"/>
</dbReference>
<comment type="catalytic activity">
    <reaction evidence="1 10">
        <text>S-ubiquitinyl-[E2 ubiquitin-conjugating enzyme]-L-cysteine + [acceptor protein]-L-lysine = [E2 ubiquitin-conjugating enzyme]-L-cysteine + N(6)-ubiquitinyl-[acceptor protein]-L-lysine.</text>
        <dbReference type="EC" id="2.3.2.27"/>
    </reaction>
</comment>
<dbReference type="GO" id="GO:0071596">
    <property type="term" value="P:ubiquitin-dependent protein catabolic process via the N-end rule pathway"/>
    <property type="evidence" value="ECO:0007669"/>
    <property type="project" value="UniProtKB-UniRule"/>
</dbReference>
<dbReference type="GO" id="GO:0061630">
    <property type="term" value="F:ubiquitin protein ligase activity"/>
    <property type="evidence" value="ECO:0007669"/>
    <property type="project" value="UniProtKB-UniRule"/>
</dbReference>
<evidence type="ECO:0000256" key="4">
    <source>
        <dbReference type="ARBA" id="ARBA00022723"/>
    </source>
</evidence>
<dbReference type="InterPro" id="IPR039164">
    <property type="entry name" value="UBR1-like"/>
</dbReference>
<feature type="zinc finger region" description="UBR-type" evidence="9">
    <location>
        <begin position="115"/>
        <end position="187"/>
    </location>
</feature>
<feature type="domain" description="UBR-type" evidence="12">
    <location>
        <begin position="115"/>
        <end position="187"/>
    </location>
</feature>
<comment type="caution">
    <text evidence="13">The sequence shown here is derived from an EMBL/GenBank/DDBJ whole genome shotgun (WGS) entry which is preliminary data.</text>
</comment>
<dbReference type="Pfam" id="PF02207">
    <property type="entry name" value="zf-UBR"/>
    <property type="match status" value="1"/>
</dbReference>
<dbReference type="CDD" id="cd19673">
    <property type="entry name" value="UBR-box_UBR3"/>
    <property type="match status" value="1"/>
</dbReference>
<keyword evidence="3 10" id="KW-0808">Transferase</keyword>
<feature type="region of interest" description="Disordered" evidence="11">
    <location>
        <begin position="469"/>
        <end position="494"/>
    </location>
</feature>
<name>A0A367KNB8_RHIST</name>
<dbReference type="EMBL" id="PJQM01000931">
    <property type="protein sequence ID" value="RCI03678.1"/>
    <property type="molecule type" value="Genomic_DNA"/>
</dbReference>
<dbReference type="Gene3D" id="3.30.1390.10">
    <property type="match status" value="1"/>
</dbReference>
<organism evidence="13 14">
    <name type="scientific">Rhizopus stolonifer</name>
    <name type="common">Rhizopus nigricans</name>
    <dbReference type="NCBI Taxonomy" id="4846"/>
    <lineage>
        <taxon>Eukaryota</taxon>
        <taxon>Fungi</taxon>
        <taxon>Fungi incertae sedis</taxon>
        <taxon>Mucoromycota</taxon>
        <taxon>Mucoromycotina</taxon>
        <taxon>Mucoromycetes</taxon>
        <taxon>Mucorales</taxon>
        <taxon>Mucorineae</taxon>
        <taxon>Rhizopodaceae</taxon>
        <taxon>Rhizopus</taxon>
    </lineage>
</organism>
<feature type="compositionally biased region" description="Acidic residues" evidence="11">
    <location>
        <begin position="432"/>
        <end position="453"/>
    </location>
</feature>
<dbReference type="GO" id="GO:0005737">
    <property type="term" value="C:cytoplasm"/>
    <property type="evidence" value="ECO:0007669"/>
    <property type="project" value="TreeGrafter"/>
</dbReference>
<reference evidence="13 14" key="1">
    <citation type="journal article" date="2018" name="G3 (Bethesda)">
        <title>Phylogenetic and Phylogenomic Definition of Rhizopus Species.</title>
        <authorList>
            <person name="Gryganskyi A.P."/>
            <person name="Golan J."/>
            <person name="Dolatabadi S."/>
            <person name="Mondo S."/>
            <person name="Robb S."/>
            <person name="Idnurm A."/>
            <person name="Muszewska A."/>
            <person name="Steczkiewicz K."/>
            <person name="Masonjones S."/>
            <person name="Liao H.L."/>
            <person name="Gajdeczka M.T."/>
            <person name="Anike F."/>
            <person name="Vuek A."/>
            <person name="Anishchenko I.M."/>
            <person name="Voigt K."/>
            <person name="de Hoog G.S."/>
            <person name="Smith M.E."/>
            <person name="Heitman J."/>
            <person name="Vilgalys R."/>
            <person name="Stajich J.E."/>
        </authorList>
    </citation>
    <scope>NUCLEOTIDE SEQUENCE [LARGE SCALE GENOMIC DNA]</scope>
    <source>
        <strain evidence="13 14">LSU 92-RS-03</strain>
    </source>
</reference>
<dbReference type="STRING" id="4846.A0A367KNB8"/>
<keyword evidence="14" id="KW-1185">Reference proteome</keyword>
<feature type="region of interest" description="Disordered" evidence="11">
    <location>
        <begin position="429"/>
        <end position="453"/>
    </location>
</feature>
<dbReference type="SUPFAM" id="SSF54736">
    <property type="entry name" value="ClpS-like"/>
    <property type="match status" value="1"/>
</dbReference>
<keyword evidence="6 10" id="KW-0833">Ubl conjugation pathway</keyword>
<protein>
    <recommendedName>
        <fullName evidence="10">E3 ubiquitin-protein ligase</fullName>
        <ecNumber evidence="10">2.3.2.27</ecNumber>
    </recommendedName>
</protein>
<dbReference type="InterPro" id="IPR003769">
    <property type="entry name" value="ClpS_core"/>
</dbReference>
<evidence type="ECO:0000256" key="5">
    <source>
        <dbReference type="ARBA" id="ARBA00022771"/>
    </source>
</evidence>
<dbReference type="Pfam" id="PF02617">
    <property type="entry name" value="ClpS"/>
    <property type="match status" value="1"/>
</dbReference>
<feature type="compositionally biased region" description="Low complexity" evidence="11">
    <location>
        <begin position="474"/>
        <end position="494"/>
    </location>
</feature>
<comment type="pathway">
    <text evidence="2 10">Protein modification; protein ubiquitination.</text>
</comment>
<proteinExistence type="inferred from homology"/>
<feature type="non-terminal residue" evidence="13">
    <location>
        <position position="1619"/>
    </location>
</feature>
<evidence type="ECO:0000313" key="14">
    <source>
        <dbReference type="Proteomes" id="UP000253551"/>
    </source>
</evidence>
<gene>
    <name evidence="13" type="ORF">CU098_008972</name>
</gene>
<evidence type="ECO:0000259" key="12">
    <source>
        <dbReference type="PROSITE" id="PS51157"/>
    </source>
</evidence>
<evidence type="ECO:0000256" key="3">
    <source>
        <dbReference type="ARBA" id="ARBA00022679"/>
    </source>
</evidence>
<dbReference type="Gene3D" id="2.10.110.30">
    <property type="match status" value="1"/>
</dbReference>
<dbReference type="GO" id="GO:0000151">
    <property type="term" value="C:ubiquitin ligase complex"/>
    <property type="evidence" value="ECO:0007669"/>
    <property type="project" value="TreeGrafter"/>
</dbReference>
<evidence type="ECO:0000256" key="11">
    <source>
        <dbReference type="SAM" id="MobiDB-lite"/>
    </source>
</evidence>
<evidence type="ECO:0000256" key="2">
    <source>
        <dbReference type="ARBA" id="ARBA00004906"/>
    </source>
</evidence>
<dbReference type="InterPro" id="IPR003126">
    <property type="entry name" value="Znf_UBR"/>
</dbReference>
<dbReference type="SMART" id="SM00396">
    <property type="entry name" value="ZnF_UBR1"/>
    <property type="match status" value="1"/>
</dbReference>
<dbReference type="PANTHER" id="PTHR21497:SF24">
    <property type="entry name" value="E3 UBIQUITIN-PROTEIN LIGASE UBR1"/>
    <property type="match status" value="1"/>
</dbReference>
<dbReference type="FunFam" id="2.10.110.30:FF:000001">
    <property type="entry name" value="E3 ubiquitin-protein ligase UBR2 isoform 1"/>
    <property type="match status" value="1"/>
</dbReference>
<comment type="similarity">
    <text evidence="8 10">Belongs to the E3 ubiquitin-protein ligase UBR1-like family.</text>
</comment>
<accession>A0A367KNB8</accession>
<comment type="function">
    <text evidence="10">Ubiquitin ligase protein which is a component of the N-end rule pathway. Recognizes and binds to proteins bearing specific N-terminal residues that are destabilizing according to the N-end rule, leading to their ubiquitination and subsequent degradation.</text>
</comment>
<evidence type="ECO:0000256" key="9">
    <source>
        <dbReference type="PROSITE-ProRule" id="PRU00508"/>
    </source>
</evidence>
<keyword evidence="4 10" id="KW-0479">Metal-binding</keyword>
<evidence type="ECO:0000313" key="13">
    <source>
        <dbReference type="EMBL" id="RCI03678.1"/>
    </source>
</evidence>
<dbReference type="PANTHER" id="PTHR21497">
    <property type="entry name" value="UBIQUITIN LIGASE E3 ALPHA-RELATED"/>
    <property type="match status" value="1"/>
</dbReference>
<evidence type="ECO:0000256" key="6">
    <source>
        <dbReference type="ARBA" id="ARBA00022786"/>
    </source>
</evidence>
<dbReference type="InterPro" id="IPR014719">
    <property type="entry name" value="Ribosomal_bL12_C/ClpS-like"/>
</dbReference>
<evidence type="ECO:0000256" key="8">
    <source>
        <dbReference type="ARBA" id="ARBA00046341"/>
    </source>
</evidence>
<dbReference type="Proteomes" id="UP000253551">
    <property type="component" value="Unassembled WGS sequence"/>
</dbReference>